<dbReference type="RefSeq" id="WP_247342963.1">
    <property type="nucleotide sequence ID" value="NZ_CP095550.1"/>
</dbReference>
<organism evidence="1 2">
    <name type="scientific">Metabacillus endolithicus</name>
    <dbReference type="NCBI Taxonomy" id="1535204"/>
    <lineage>
        <taxon>Bacteria</taxon>
        <taxon>Bacillati</taxon>
        <taxon>Bacillota</taxon>
        <taxon>Bacilli</taxon>
        <taxon>Bacillales</taxon>
        <taxon>Bacillaceae</taxon>
        <taxon>Metabacillus</taxon>
    </lineage>
</organism>
<comment type="caution">
    <text evidence="1">The sequence shown here is derived from an EMBL/GenBank/DDBJ whole genome shotgun (WGS) entry which is preliminary data.</text>
</comment>
<name>A0ABW5BPT4_9BACI</name>
<accession>A0ABW5BPT4</accession>
<evidence type="ECO:0000313" key="1">
    <source>
        <dbReference type="EMBL" id="MFD2212152.1"/>
    </source>
</evidence>
<reference evidence="2" key="1">
    <citation type="journal article" date="2019" name="Int. J. Syst. Evol. Microbiol.">
        <title>The Global Catalogue of Microorganisms (GCM) 10K type strain sequencing project: providing services to taxonomists for standard genome sequencing and annotation.</title>
        <authorList>
            <consortium name="The Broad Institute Genomics Platform"/>
            <consortium name="The Broad Institute Genome Sequencing Center for Infectious Disease"/>
            <person name="Wu L."/>
            <person name="Ma J."/>
        </authorList>
    </citation>
    <scope>NUCLEOTIDE SEQUENCE [LARGE SCALE GENOMIC DNA]</scope>
    <source>
        <strain evidence="2">CGMCC 1.15474</strain>
    </source>
</reference>
<keyword evidence="2" id="KW-1185">Reference proteome</keyword>
<dbReference type="Proteomes" id="UP001597318">
    <property type="component" value="Unassembled WGS sequence"/>
</dbReference>
<sequence>MKSEVIKFYENREDVTLTTYVISDSPELLGGKKRPAILISVPAEPTFHVLIEKEKQWH</sequence>
<protein>
    <submittedName>
        <fullName evidence="1">Uncharacterized protein</fullName>
    </submittedName>
</protein>
<evidence type="ECO:0000313" key="2">
    <source>
        <dbReference type="Proteomes" id="UP001597318"/>
    </source>
</evidence>
<gene>
    <name evidence="1" type="ORF">ACFSKK_00330</name>
</gene>
<proteinExistence type="predicted"/>
<dbReference type="EMBL" id="JBHUIK010000001">
    <property type="protein sequence ID" value="MFD2212152.1"/>
    <property type="molecule type" value="Genomic_DNA"/>
</dbReference>